<organism evidence="10 11">
    <name type="scientific">Candidatus Erwinia haradaeae</name>
    <dbReference type="NCBI Taxonomy" id="1922217"/>
    <lineage>
        <taxon>Bacteria</taxon>
        <taxon>Pseudomonadati</taxon>
        <taxon>Pseudomonadota</taxon>
        <taxon>Gammaproteobacteria</taxon>
        <taxon>Enterobacterales</taxon>
        <taxon>Erwiniaceae</taxon>
        <taxon>Erwinia</taxon>
    </lineage>
</organism>
<comment type="subcellular location">
    <subcellularLocation>
        <location evidence="2">Cell membrane</location>
        <topology evidence="2">Multi-pass membrane protein</topology>
    </subcellularLocation>
</comment>
<dbReference type="OrthoDB" id="9776227at2"/>
<dbReference type="Proteomes" id="UP000294368">
    <property type="component" value="Chromosome"/>
</dbReference>
<evidence type="ECO:0000256" key="2">
    <source>
        <dbReference type="ARBA" id="ARBA00004651"/>
    </source>
</evidence>
<dbReference type="PANTHER" id="PTHR33529">
    <property type="entry name" value="SLR0882 PROTEIN-RELATED"/>
    <property type="match status" value="1"/>
</dbReference>
<feature type="transmembrane region" description="Helical" evidence="9">
    <location>
        <begin position="307"/>
        <end position="330"/>
    </location>
</feature>
<feature type="transmembrane region" description="Helical" evidence="9">
    <location>
        <begin position="12"/>
        <end position="31"/>
    </location>
</feature>
<dbReference type="GO" id="GO:0055085">
    <property type="term" value="P:transmembrane transport"/>
    <property type="evidence" value="ECO:0007669"/>
    <property type="project" value="InterPro"/>
</dbReference>
<comment type="function">
    <text evidence="1">Part of the ABC transporter complex LptBFG involved in the translocation of lipopolysaccharide (LPS) from the inner membrane to the outer membrane.</text>
</comment>
<evidence type="ECO:0000313" key="10">
    <source>
        <dbReference type="EMBL" id="VFP83332.1"/>
    </source>
</evidence>
<dbReference type="GO" id="GO:0043190">
    <property type="term" value="C:ATP-binding cassette (ABC) transporter complex"/>
    <property type="evidence" value="ECO:0007669"/>
    <property type="project" value="InterPro"/>
</dbReference>
<sequence>MLNIFDKYIGKTIANQILSTLLMLVSLSSAIKFVDQLRKTGQGEYNLLSAILYTILSIPKDIEIFFPMGALLGALIGLGLLTQNKELIAMEAAGFTRMQIIGSVMKITFPLIVIMMLIGEFITPLGVDIARNYRIKKLMHTAVYSTTGSVWIREHTNFIFIEKIHTNNQITGISIYKFSNNKNLYTVQYAKSGKYNAHKKLWDLSEVYQSNLNQITQICNTYTVHNEWNTSITPNKLRILTLNPETLSIRGLYHYLKYLDQSGQQGTRYQLSMWGKICQPLSLIVMMLMSLSLIFGPLRRTSMGVKIVTGISFGFLFYILNQIFGLLSLVCHASPILGALLPSIVFVVISITILIVCKK</sequence>
<feature type="transmembrane region" description="Helical" evidence="9">
    <location>
        <begin position="107"/>
        <end position="127"/>
    </location>
</feature>
<proteinExistence type="inferred from homology"/>
<dbReference type="EMBL" id="LR217715">
    <property type="protein sequence ID" value="VFP83332.1"/>
    <property type="molecule type" value="Genomic_DNA"/>
</dbReference>
<evidence type="ECO:0000256" key="4">
    <source>
        <dbReference type="ARBA" id="ARBA00022475"/>
    </source>
</evidence>
<evidence type="ECO:0000256" key="3">
    <source>
        <dbReference type="ARBA" id="ARBA00007725"/>
    </source>
</evidence>
<protein>
    <submittedName>
        <fullName evidence="10">Lipopolysaccharide export system permease protein LptG</fullName>
    </submittedName>
</protein>
<keyword evidence="6 9" id="KW-1133">Transmembrane helix</keyword>
<evidence type="ECO:0000256" key="9">
    <source>
        <dbReference type="SAM" id="Phobius"/>
    </source>
</evidence>
<evidence type="ECO:0000256" key="7">
    <source>
        <dbReference type="ARBA" id="ARBA00023136"/>
    </source>
</evidence>
<comment type="subunit">
    <text evidence="8">Component of the lipopolysaccharide transport and assembly complex. The LptBFG transporter is composed of two ATP-binding proteins (LptB) and two transmembrane proteins (LptF and LptG).</text>
</comment>
<dbReference type="GO" id="GO:0015920">
    <property type="term" value="P:lipopolysaccharide transport"/>
    <property type="evidence" value="ECO:0007669"/>
    <property type="project" value="TreeGrafter"/>
</dbReference>
<dbReference type="PANTHER" id="PTHR33529:SF2">
    <property type="entry name" value="LIPOPOLYSACCHARIDE EXPORT SYSTEM PERMEASE PROTEIN LPTG"/>
    <property type="match status" value="1"/>
</dbReference>
<dbReference type="AlphaFoldDB" id="A0A451DAH9"/>
<evidence type="ECO:0000313" key="11">
    <source>
        <dbReference type="Proteomes" id="UP000294368"/>
    </source>
</evidence>
<comment type="similarity">
    <text evidence="3">Belongs to the LptF/LptG family.</text>
</comment>
<evidence type="ECO:0000256" key="8">
    <source>
        <dbReference type="ARBA" id="ARBA00026081"/>
    </source>
</evidence>
<feature type="transmembrane region" description="Helical" evidence="9">
    <location>
        <begin position="336"/>
        <end position="357"/>
    </location>
</feature>
<keyword evidence="4" id="KW-1003">Cell membrane</keyword>
<evidence type="ECO:0000256" key="5">
    <source>
        <dbReference type="ARBA" id="ARBA00022692"/>
    </source>
</evidence>
<reference evidence="10 11" key="1">
    <citation type="submission" date="2019-02" db="EMBL/GenBank/DDBJ databases">
        <authorList>
            <person name="Manzano-Marin A."/>
            <person name="Manzano-Marin A."/>
        </authorList>
    </citation>
    <scope>NUCLEOTIDE SEQUENCE [LARGE SCALE GENOMIC DNA]</scope>
    <source>
        <strain evidence="10 11">ErCikochiana</strain>
    </source>
</reference>
<dbReference type="InterPro" id="IPR005495">
    <property type="entry name" value="LptG/LptF_permease"/>
</dbReference>
<dbReference type="InterPro" id="IPR030923">
    <property type="entry name" value="LptG"/>
</dbReference>
<dbReference type="RefSeq" id="WP_157988671.1">
    <property type="nucleotide sequence ID" value="NZ_LR217715.1"/>
</dbReference>
<feature type="transmembrane region" description="Helical" evidence="9">
    <location>
        <begin position="273"/>
        <end position="295"/>
    </location>
</feature>
<gene>
    <name evidence="10" type="primary">lptG</name>
    <name evidence="10" type="ORF">ERCIKOCA2762_581</name>
</gene>
<evidence type="ECO:0000256" key="1">
    <source>
        <dbReference type="ARBA" id="ARBA00002265"/>
    </source>
</evidence>
<keyword evidence="7 9" id="KW-0472">Membrane</keyword>
<feature type="transmembrane region" description="Helical" evidence="9">
    <location>
        <begin position="64"/>
        <end position="81"/>
    </location>
</feature>
<keyword evidence="5 9" id="KW-0812">Transmembrane</keyword>
<name>A0A451DAH9_9GAMM</name>
<dbReference type="Pfam" id="PF03739">
    <property type="entry name" value="LptF_LptG"/>
    <property type="match status" value="1"/>
</dbReference>
<evidence type="ECO:0000256" key="6">
    <source>
        <dbReference type="ARBA" id="ARBA00022989"/>
    </source>
</evidence>
<accession>A0A451DAH9</accession>
<dbReference type="NCBIfam" id="TIGR04408">
    <property type="entry name" value="LptG_lptG"/>
    <property type="match status" value="1"/>
</dbReference>